<dbReference type="PANTHER" id="PTHR43056:SF5">
    <property type="entry name" value="PEPTIDASE S9 PROLYL OLIGOPEPTIDASE CATALYTIC DOMAIN-CONTAINING PROTEIN"/>
    <property type="match status" value="1"/>
</dbReference>
<dbReference type="PANTHER" id="PTHR43056">
    <property type="entry name" value="PEPTIDASE S9 PROLYL OLIGOPEPTIDASE"/>
    <property type="match status" value="1"/>
</dbReference>
<keyword evidence="3" id="KW-1185">Reference proteome</keyword>
<protein>
    <recommendedName>
        <fullName evidence="1">Peptidase S9 prolyl oligopeptidase catalytic domain-containing protein</fullName>
    </recommendedName>
</protein>
<name>A0ABP0BP40_9PEZI</name>
<evidence type="ECO:0000313" key="2">
    <source>
        <dbReference type="EMBL" id="CAK7221413.1"/>
    </source>
</evidence>
<sequence>MADTVTIAPYGTWDSPIAAEHLSGDSIHFEGIQVNQSTSQIYALESRPSEGGRHVLVDLTDATTGLDILPAEYNAMGSIHEYGGGAVAMHPDGRILFTSHPGNGVYLLDPASGKVGTVVTPDPAVRHGNFHVHPTTQEWILAVQESHVGKGKGKGADGVDNTVIAIHIPTGKVTTVLQGADFYQHPQFSPDGKRVCWTQWDHPDMPWSGTLLYVAPWDADTGTVLESTLVSGQAGVESICQPRWGVDGTLFYVSDKSGYWQLYRYDGEVSTHIHLRGLETAEFGSREPCLDNRTYIQLDDNTLVASANQDATSNLIVIDLATNAWTDLGLPLVDIQKNALARISASSFAVLGSTRATPQALYRVDLKKDDSAATATITLLKRTVQHNPPVNMLSQAQHITFPQIYGQGKTTGGSSHAWFVAPKNAAYKAPAGTKPPLLVWMHGGPTYHVPPGLALTTQYWTSRGYAYVLVNHVGSTGYGRAYRALLDGNWGTADIDDAASCIAYLREQGLVDASRVGVVGESAGGYAVMQALYLYPDLWTAGISIYGISSLAEFAEATHKFESRYIDSLVLGTKQGKTDTEIEAIYQARSALFHVEKIRAPLLLLQGDSDTIVPAWQATKMDEKMRQLGKDVELTVFEGEGHGFHKAETIKTSTELQAAFWAKKLVEK</sequence>
<reference evidence="2 3" key="1">
    <citation type="submission" date="2024-01" db="EMBL/GenBank/DDBJ databases">
        <authorList>
            <person name="Allen C."/>
            <person name="Tagirdzhanova G."/>
        </authorList>
    </citation>
    <scope>NUCLEOTIDE SEQUENCE [LARGE SCALE GENOMIC DNA]</scope>
</reference>
<dbReference type="Pfam" id="PF00326">
    <property type="entry name" value="Peptidase_S9"/>
    <property type="match status" value="1"/>
</dbReference>
<comment type="caution">
    <text evidence="2">The sequence shown here is derived from an EMBL/GenBank/DDBJ whole genome shotgun (WGS) entry which is preliminary data.</text>
</comment>
<accession>A0ABP0BP40</accession>
<dbReference type="InterPro" id="IPR001375">
    <property type="entry name" value="Peptidase_S9_cat"/>
</dbReference>
<dbReference type="InterPro" id="IPR015943">
    <property type="entry name" value="WD40/YVTN_repeat-like_dom_sf"/>
</dbReference>
<dbReference type="InterPro" id="IPR029058">
    <property type="entry name" value="AB_hydrolase_fold"/>
</dbReference>
<feature type="domain" description="Peptidase S9 prolyl oligopeptidase catalytic" evidence="1">
    <location>
        <begin position="455"/>
        <end position="665"/>
    </location>
</feature>
<gene>
    <name evidence="2" type="ORF">SBRCBS47491_004522</name>
</gene>
<dbReference type="Proteomes" id="UP001642406">
    <property type="component" value="Unassembled WGS sequence"/>
</dbReference>
<dbReference type="InterPro" id="IPR050585">
    <property type="entry name" value="Xaa-Pro_dipeptidyl-ppase/CocE"/>
</dbReference>
<proteinExistence type="predicted"/>
<organism evidence="2 3">
    <name type="scientific">Sporothrix bragantina</name>
    <dbReference type="NCBI Taxonomy" id="671064"/>
    <lineage>
        <taxon>Eukaryota</taxon>
        <taxon>Fungi</taxon>
        <taxon>Dikarya</taxon>
        <taxon>Ascomycota</taxon>
        <taxon>Pezizomycotina</taxon>
        <taxon>Sordariomycetes</taxon>
        <taxon>Sordariomycetidae</taxon>
        <taxon>Ophiostomatales</taxon>
        <taxon>Ophiostomataceae</taxon>
        <taxon>Sporothrix</taxon>
    </lineage>
</organism>
<dbReference type="SUPFAM" id="SSF82171">
    <property type="entry name" value="DPP6 N-terminal domain-like"/>
    <property type="match status" value="1"/>
</dbReference>
<dbReference type="Gene3D" id="3.40.50.1820">
    <property type="entry name" value="alpha/beta hydrolase"/>
    <property type="match status" value="1"/>
</dbReference>
<evidence type="ECO:0000313" key="3">
    <source>
        <dbReference type="Proteomes" id="UP001642406"/>
    </source>
</evidence>
<evidence type="ECO:0000259" key="1">
    <source>
        <dbReference type="Pfam" id="PF00326"/>
    </source>
</evidence>
<dbReference type="Gene3D" id="2.130.10.10">
    <property type="entry name" value="YVTN repeat-like/Quinoprotein amine dehydrogenase"/>
    <property type="match status" value="1"/>
</dbReference>
<dbReference type="EMBL" id="CAWUHC010000034">
    <property type="protein sequence ID" value="CAK7221413.1"/>
    <property type="molecule type" value="Genomic_DNA"/>
</dbReference>
<dbReference type="SUPFAM" id="SSF53474">
    <property type="entry name" value="alpha/beta-Hydrolases"/>
    <property type="match status" value="1"/>
</dbReference>